<protein>
    <submittedName>
        <fullName evidence="5">Ribonucleotide monophosphatase NagD</fullName>
        <ecNumber evidence="5">3.1.3.5</ecNumber>
    </submittedName>
</protein>
<dbReference type="InterPro" id="IPR036412">
    <property type="entry name" value="HAD-like_sf"/>
</dbReference>
<name>A0A3P3XRU6_9SPIR</name>
<dbReference type="SFLD" id="SFLDG01139">
    <property type="entry name" value="C2.A:_Pyridoxal_Phosphate_Phos"/>
    <property type="match status" value="1"/>
</dbReference>
<evidence type="ECO:0000256" key="2">
    <source>
        <dbReference type="PIRSR" id="PIRSR000915-1"/>
    </source>
</evidence>
<feature type="binding site" evidence="4">
    <location>
        <position position="216"/>
    </location>
    <ligand>
        <name>Mg(2+)</name>
        <dbReference type="ChEBI" id="CHEBI:18420"/>
    </ligand>
</feature>
<dbReference type="EMBL" id="FWDO01000005">
    <property type="protein sequence ID" value="SLM18987.1"/>
    <property type="molecule type" value="Genomic_DNA"/>
</dbReference>
<dbReference type="PANTHER" id="PTHR19288:SF46">
    <property type="entry name" value="HALOACID DEHALOGENASE-LIKE HYDROLASE DOMAIN-CONTAINING PROTEIN 2"/>
    <property type="match status" value="1"/>
</dbReference>
<evidence type="ECO:0000256" key="4">
    <source>
        <dbReference type="PIRSR" id="PIRSR000915-3"/>
    </source>
</evidence>
<feature type="binding site" evidence="3">
    <location>
        <position position="191"/>
    </location>
    <ligand>
        <name>substrate</name>
    </ligand>
</feature>
<keyword evidence="4" id="KW-0479">Metal-binding</keyword>
<keyword evidence="5" id="KW-0378">Hydrolase</keyword>
<feature type="binding site" evidence="4">
    <location>
        <position position="22"/>
    </location>
    <ligand>
        <name>Mg(2+)</name>
        <dbReference type="ChEBI" id="CHEBI:18420"/>
    </ligand>
</feature>
<dbReference type="EC" id="3.1.3.5" evidence="5"/>
<comment type="similarity">
    <text evidence="1">Belongs to the HAD-like hydrolase superfamily.</text>
</comment>
<dbReference type="CDD" id="cd07530">
    <property type="entry name" value="HAD_Pase_UmpH-like"/>
    <property type="match status" value="1"/>
</dbReference>
<dbReference type="NCBIfam" id="TIGR01460">
    <property type="entry name" value="HAD-SF-IIA"/>
    <property type="match status" value="1"/>
</dbReference>
<dbReference type="SUPFAM" id="SSF56784">
    <property type="entry name" value="HAD-like"/>
    <property type="match status" value="1"/>
</dbReference>
<dbReference type="GO" id="GO:0008253">
    <property type="term" value="F:5'-nucleotidase activity"/>
    <property type="evidence" value="ECO:0007669"/>
    <property type="project" value="UniProtKB-EC"/>
</dbReference>
<dbReference type="Pfam" id="PF13344">
    <property type="entry name" value="Hydrolase_6"/>
    <property type="match status" value="1"/>
</dbReference>
<dbReference type="PIRSF" id="PIRSF000915">
    <property type="entry name" value="PGP-type_phosphatase"/>
    <property type="match status" value="1"/>
</dbReference>
<evidence type="ECO:0000313" key="5">
    <source>
        <dbReference type="EMBL" id="SLM18987.1"/>
    </source>
</evidence>
<accession>A0A3P3XRU6</accession>
<sequence length="271" mass="29339">MKATEKTLKHIRKKQAFIIDMDGVIYHGNVLLPGAAQFVDWLKREGKRFLFLTNSSERSPEELSQKMARLGIEVAPEHFYSSALATAAFLASQKPNGSSYVIGEPGLIHALYRVGYTMNNVNPDYVVVGEASSYNLDTLIKAVRLVMGGAKLIGTNPDLTGPGEGGLVPACGALVAPIELATGRKAYFVGKPNPLMMRHALRTLGATREETVIIGDRMDTDTIAGIESQIETVLVLTGVTAESDLPRFAYAPSHVLEGVFEIPDKEPKKIA</sequence>
<dbReference type="Gene3D" id="3.40.50.1000">
    <property type="entry name" value="HAD superfamily/HAD-like"/>
    <property type="match status" value="2"/>
</dbReference>
<dbReference type="GO" id="GO:0005737">
    <property type="term" value="C:cytoplasm"/>
    <property type="evidence" value="ECO:0007669"/>
    <property type="project" value="TreeGrafter"/>
</dbReference>
<dbReference type="InterPro" id="IPR023214">
    <property type="entry name" value="HAD_sf"/>
</dbReference>
<dbReference type="AlphaFoldDB" id="A0A3P3XRU6"/>
<comment type="cofactor">
    <cofactor evidence="4">
        <name>Mg(2+)</name>
        <dbReference type="ChEBI" id="CHEBI:18420"/>
    </cofactor>
    <text evidence="4">Divalent metal ions. Mg(2+) is the most effective.</text>
</comment>
<dbReference type="PANTHER" id="PTHR19288">
    <property type="entry name" value="4-NITROPHENYLPHOSPHATASE-RELATED"/>
    <property type="match status" value="1"/>
</dbReference>
<reference evidence="5" key="1">
    <citation type="submission" date="2017-02" db="EMBL/GenBank/DDBJ databases">
        <authorList>
            <person name="Regsiter A."/>
            <person name="William W."/>
        </authorList>
    </citation>
    <scope>NUCLEOTIDE SEQUENCE</scope>
    <source>
        <strain evidence="5">BdmA 4</strain>
    </source>
</reference>
<dbReference type="Pfam" id="PF13242">
    <property type="entry name" value="Hydrolase_like"/>
    <property type="match status" value="1"/>
</dbReference>
<keyword evidence="4" id="KW-0460">Magnesium</keyword>
<organism evidence="5">
    <name type="scientific">uncultured spirochete</name>
    <dbReference type="NCBI Taxonomy" id="156406"/>
    <lineage>
        <taxon>Bacteria</taxon>
        <taxon>Pseudomonadati</taxon>
        <taxon>Spirochaetota</taxon>
        <taxon>Spirochaetia</taxon>
        <taxon>Spirochaetales</taxon>
        <taxon>environmental samples</taxon>
    </lineage>
</organism>
<feature type="active site" description="Nucleophile" evidence="2">
    <location>
        <position position="20"/>
    </location>
</feature>
<evidence type="ECO:0000256" key="1">
    <source>
        <dbReference type="PIRNR" id="PIRNR000915"/>
    </source>
</evidence>
<feature type="binding site" evidence="4">
    <location>
        <position position="20"/>
    </location>
    <ligand>
        <name>Mg(2+)</name>
        <dbReference type="ChEBI" id="CHEBI:18420"/>
    </ligand>
</feature>
<proteinExistence type="inferred from homology"/>
<evidence type="ECO:0000256" key="3">
    <source>
        <dbReference type="PIRSR" id="PIRSR000915-2"/>
    </source>
</evidence>
<dbReference type="SFLD" id="SFLDS00003">
    <property type="entry name" value="Haloacid_Dehalogenase"/>
    <property type="match status" value="1"/>
</dbReference>
<dbReference type="InterPro" id="IPR006357">
    <property type="entry name" value="HAD-SF_hydro_IIA"/>
</dbReference>
<feature type="active site" description="Proton donor" evidence="2">
    <location>
        <position position="22"/>
    </location>
</feature>
<gene>
    <name evidence="5" type="primary">nagD</name>
    <name evidence="5" type="ORF">SPIRO4BDMA_50502</name>
</gene>
<dbReference type="GO" id="GO:0046872">
    <property type="term" value="F:metal ion binding"/>
    <property type="evidence" value="ECO:0007669"/>
    <property type="project" value="UniProtKB-KW"/>
</dbReference>